<organism evidence="1 2">
    <name type="scientific">Neurospora intermedia</name>
    <dbReference type="NCBI Taxonomy" id="5142"/>
    <lineage>
        <taxon>Eukaryota</taxon>
        <taxon>Fungi</taxon>
        <taxon>Dikarya</taxon>
        <taxon>Ascomycota</taxon>
        <taxon>Pezizomycotina</taxon>
        <taxon>Sordariomycetes</taxon>
        <taxon>Sordariomycetidae</taxon>
        <taxon>Sordariales</taxon>
        <taxon>Sordariaceae</taxon>
        <taxon>Neurospora</taxon>
    </lineage>
</organism>
<accession>A0ABR3CYH0</accession>
<dbReference type="Proteomes" id="UP001451303">
    <property type="component" value="Unassembled WGS sequence"/>
</dbReference>
<evidence type="ECO:0000313" key="2">
    <source>
        <dbReference type="Proteomes" id="UP001451303"/>
    </source>
</evidence>
<dbReference type="EMBL" id="JAVLET010000016">
    <property type="protein sequence ID" value="KAL0465485.1"/>
    <property type="molecule type" value="Genomic_DNA"/>
</dbReference>
<gene>
    <name evidence="1" type="ORF">QR685DRAFT_130733</name>
</gene>
<comment type="caution">
    <text evidence="1">The sequence shown here is derived from an EMBL/GenBank/DDBJ whole genome shotgun (WGS) entry which is preliminary data.</text>
</comment>
<evidence type="ECO:0008006" key="3">
    <source>
        <dbReference type="Google" id="ProtNLM"/>
    </source>
</evidence>
<keyword evidence="2" id="KW-1185">Reference proteome</keyword>
<reference evidence="1 2" key="1">
    <citation type="submission" date="2023-09" db="EMBL/GenBank/DDBJ databases">
        <title>Multi-omics analysis of a traditional fermented food reveals byproduct-associated fungal strains for waste-to-food upcycling.</title>
        <authorList>
            <consortium name="Lawrence Berkeley National Laboratory"/>
            <person name="Rekdal V.M."/>
            <person name="Villalobos-Escobedo J.M."/>
            <person name="Rodriguez-Valeron N."/>
            <person name="Garcia M.O."/>
            <person name="Vasquez D.P."/>
            <person name="Damayanti I."/>
            <person name="Sorensen P.M."/>
            <person name="Baidoo E.E."/>
            <person name="De Carvalho A.C."/>
            <person name="Riley R."/>
            <person name="Lipzen A."/>
            <person name="He G."/>
            <person name="Yan M."/>
            <person name="Haridas S."/>
            <person name="Daum C."/>
            <person name="Yoshinaga Y."/>
            <person name="Ng V."/>
            <person name="Grigoriev I.V."/>
            <person name="Munk R."/>
            <person name="Nuraida L."/>
            <person name="Wijaya C.H."/>
            <person name="Morales P.-C."/>
            <person name="Keasling J.D."/>
        </authorList>
    </citation>
    <scope>NUCLEOTIDE SEQUENCE [LARGE SCALE GENOMIC DNA]</scope>
    <source>
        <strain evidence="1 2">FGSC 2613</strain>
    </source>
</reference>
<proteinExistence type="predicted"/>
<protein>
    <recommendedName>
        <fullName evidence="3">F-box domain-containing protein</fullName>
    </recommendedName>
</protein>
<name>A0ABR3CYH0_NEUIN</name>
<sequence>MSNALLRDKDLLLLIFGQVTHQADYLSLRQTCRSFEAVASQYLFRQVAVSPVGKDLATFLRVAYSPRLSRHVQELIWLELDCPIAEAHRLQQWPFIPILVPPWDQTVSREYSLFWHSYSPLDVPSGNGEERPYSVHDGLLPVFLEAIARMPKLRTFTSTSMDFEPYHFRCGRKITMARSRDLQSQRWKCASRPPPFVPREDSRASDVFLKGTELYVLPALAQRSAVGNRWLQLHWLDSTYFEHKVPQIPLQLTHVPPISEALVKFTFSIGMVDCPPGGELGRRQRHLEMQYKLLACLANARNLRTLRLTAYQRFPNASSCAKKTGDHYFFDLLVGQEAGPNSGEIYLPHLSSLSLESIMYSQASLEKFIARHADTLRVLELSDCRLEFDTVKRLATMGLQLNKFEVTSVRYMIQDMRRTRDRPYRSLGGRWTRVFEFITPEGLLGFVNDNTTPEAQWANLEPTRFGRIPYQAYYNFLVTTEDVRSLYRVQGAYGHLAYGDEFERRWEELVQEGNGIDFRQPSHPEIARCLGDEHGEGLYYPDDGAVIYPTGEMPEFVTSDPALLERLKLRALEVSLSPEHAEEVQRLMESCKREEAEVGNEWSF</sequence>
<evidence type="ECO:0000313" key="1">
    <source>
        <dbReference type="EMBL" id="KAL0465485.1"/>
    </source>
</evidence>